<feature type="transmembrane region" description="Helical" evidence="6">
    <location>
        <begin position="21"/>
        <end position="47"/>
    </location>
</feature>
<comment type="similarity">
    <text evidence="6">Belongs to the binding-protein-dependent transport system permease family.</text>
</comment>
<dbReference type="EMBL" id="CYZO01000001">
    <property type="protein sequence ID" value="CUN51725.1"/>
    <property type="molecule type" value="Genomic_DNA"/>
</dbReference>
<keyword evidence="3 6" id="KW-0812">Transmembrane</keyword>
<evidence type="ECO:0000256" key="6">
    <source>
        <dbReference type="RuleBase" id="RU363032"/>
    </source>
</evidence>
<evidence type="ECO:0000256" key="1">
    <source>
        <dbReference type="ARBA" id="ARBA00004141"/>
    </source>
</evidence>
<dbReference type="Proteomes" id="UP000095787">
    <property type="component" value="Unassembled WGS sequence"/>
</dbReference>
<dbReference type="GO" id="GO:0055085">
    <property type="term" value="P:transmembrane transport"/>
    <property type="evidence" value="ECO:0007669"/>
    <property type="project" value="InterPro"/>
</dbReference>
<feature type="transmembrane region" description="Helical" evidence="6">
    <location>
        <begin position="149"/>
        <end position="175"/>
    </location>
</feature>
<organism evidence="8 9">
    <name type="scientific">[Ruminococcus] torques</name>
    <dbReference type="NCBI Taxonomy" id="33039"/>
    <lineage>
        <taxon>Bacteria</taxon>
        <taxon>Bacillati</taxon>
        <taxon>Bacillota</taxon>
        <taxon>Clostridia</taxon>
        <taxon>Lachnospirales</taxon>
        <taxon>Lachnospiraceae</taxon>
        <taxon>Mediterraneibacter</taxon>
    </lineage>
</organism>
<evidence type="ECO:0000256" key="4">
    <source>
        <dbReference type="ARBA" id="ARBA00022989"/>
    </source>
</evidence>
<evidence type="ECO:0000256" key="2">
    <source>
        <dbReference type="ARBA" id="ARBA00022448"/>
    </source>
</evidence>
<dbReference type="InterPro" id="IPR000515">
    <property type="entry name" value="MetI-like"/>
</dbReference>
<sequence>MEFLQKVIQLYAERKEWFLDLFAAHVGLALTAAVSAGIIGLLLGIFISEHKKAAGPVLTIANIGYTIPAISLLGMLIPVLGIGDKTAITALTIYGIMPMVRNTYAGITGVGEEVVAAAEGMGSTRFQIMTKIKLPLAAGVIIAGVRNMVVMTISVSAIASFIGAGGLGVAIYRGITIYDSAMTFCGSFLIALLAIVSDLLLGLLERKVKKKTGIKNR</sequence>
<proteinExistence type="inferred from homology"/>
<evidence type="ECO:0000259" key="7">
    <source>
        <dbReference type="PROSITE" id="PS50928"/>
    </source>
</evidence>
<keyword evidence="5 6" id="KW-0472">Membrane</keyword>
<dbReference type="GO" id="GO:0005886">
    <property type="term" value="C:plasma membrane"/>
    <property type="evidence" value="ECO:0007669"/>
    <property type="project" value="UniProtKB-SubCell"/>
</dbReference>
<dbReference type="InterPro" id="IPR051204">
    <property type="entry name" value="ABC_transp_perm/SBD"/>
</dbReference>
<feature type="domain" description="ABC transmembrane type-1" evidence="7">
    <location>
        <begin position="22"/>
        <end position="201"/>
    </location>
</feature>
<evidence type="ECO:0000313" key="8">
    <source>
        <dbReference type="EMBL" id="CUN51725.1"/>
    </source>
</evidence>
<dbReference type="GeneID" id="97327958"/>
<keyword evidence="4 6" id="KW-1133">Transmembrane helix</keyword>
<dbReference type="InterPro" id="IPR035906">
    <property type="entry name" value="MetI-like_sf"/>
</dbReference>
<dbReference type="FunFam" id="1.10.3720.10:FF:000001">
    <property type="entry name" value="Glycine betaine ABC transporter, permease"/>
    <property type="match status" value="1"/>
</dbReference>
<dbReference type="PANTHER" id="PTHR30177:SF4">
    <property type="entry name" value="OSMOPROTECTANT IMPORT PERMEASE PROTEIN OSMW"/>
    <property type="match status" value="1"/>
</dbReference>
<accession>A0A173XM51</accession>
<reference evidence="8 9" key="1">
    <citation type="submission" date="2015-09" db="EMBL/GenBank/DDBJ databases">
        <authorList>
            <consortium name="Pathogen Informatics"/>
        </authorList>
    </citation>
    <scope>NUCLEOTIDE SEQUENCE [LARGE SCALE GENOMIC DNA]</scope>
    <source>
        <strain evidence="8 9">2789STDY5834841</strain>
    </source>
</reference>
<dbReference type="Pfam" id="PF00528">
    <property type="entry name" value="BPD_transp_1"/>
    <property type="match status" value="1"/>
</dbReference>
<feature type="transmembrane region" description="Helical" evidence="6">
    <location>
        <begin position="53"/>
        <end position="77"/>
    </location>
</feature>
<dbReference type="RefSeq" id="WP_009320670.1">
    <property type="nucleotide sequence ID" value="NZ_AP028249.1"/>
</dbReference>
<evidence type="ECO:0000256" key="3">
    <source>
        <dbReference type="ARBA" id="ARBA00022692"/>
    </source>
</evidence>
<dbReference type="AlphaFoldDB" id="A0A173XM51"/>
<dbReference type="Gene3D" id="1.10.3720.10">
    <property type="entry name" value="MetI-like"/>
    <property type="match status" value="1"/>
</dbReference>
<keyword evidence="2 6" id="KW-0813">Transport</keyword>
<feature type="transmembrane region" description="Helical" evidence="6">
    <location>
        <begin position="181"/>
        <end position="204"/>
    </location>
</feature>
<comment type="subcellular location">
    <subcellularLocation>
        <location evidence="6">Cell membrane</location>
        <topology evidence="6">Multi-pass membrane protein</topology>
    </subcellularLocation>
    <subcellularLocation>
        <location evidence="1">Membrane</location>
        <topology evidence="1">Multi-pass membrane protein</topology>
    </subcellularLocation>
</comment>
<evidence type="ECO:0000256" key="5">
    <source>
        <dbReference type="ARBA" id="ARBA00023136"/>
    </source>
</evidence>
<evidence type="ECO:0000313" key="9">
    <source>
        <dbReference type="Proteomes" id="UP000095787"/>
    </source>
</evidence>
<dbReference type="PROSITE" id="PS50928">
    <property type="entry name" value="ABC_TM1"/>
    <property type="match status" value="1"/>
</dbReference>
<name>A0A173XM51_9FIRM</name>
<dbReference type="GO" id="GO:0031460">
    <property type="term" value="P:glycine betaine transport"/>
    <property type="evidence" value="ECO:0007669"/>
    <property type="project" value="TreeGrafter"/>
</dbReference>
<protein>
    <submittedName>
        <fullName evidence="8">Putative osmoprotectant uptake system permease protein yehW</fullName>
    </submittedName>
</protein>
<dbReference type="CDD" id="cd06261">
    <property type="entry name" value="TM_PBP2"/>
    <property type="match status" value="1"/>
</dbReference>
<gene>
    <name evidence="8" type="primary">yehW</name>
    <name evidence="8" type="ORF">ERS852456_00126</name>
</gene>
<dbReference type="PANTHER" id="PTHR30177">
    <property type="entry name" value="GLYCINE BETAINE/L-PROLINE TRANSPORT SYSTEM PERMEASE PROTEIN PROW"/>
    <property type="match status" value="1"/>
</dbReference>
<dbReference type="SUPFAM" id="SSF161098">
    <property type="entry name" value="MetI-like"/>
    <property type="match status" value="1"/>
</dbReference>